<name>A0A1J5S3N5_9ZZZZ</name>
<dbReference type="GO" id="GO:0006171">
    <property type="term" value="P:cAMP biosynthetic process"/>
    <property type="evidence" value="ECO:0007669"/>
    <property type="project" value="TreeGrafter"/>
</dbReference>
<dbReference type="SMART" id="SM00044">
    <property type="entry name" value="CYCc"/>
    <property type="match status" value="1"/>
</dbReference>
<dbReference type="InterPro" id="IPR007890">
    <property type="entry name" value="CHASE2"/>
</dbReference>
<dbReference type="AlphaFoldDB" id="A0A1J5S3N5"/>
<feature type="transmembrane region" description="Helical" evidence="1">
    <location>
        <begin position="298"/>
        <end position="316"/>
    </location>
</feature>
<keyword evidence="1" id="KW-0812">Transmembrane</keyword>
<evidence type="ECO:0000259" key="2">
    <source>
        <dbReference type="PROSITE" id="PS50125"/>
    </source>
</evidence>
<dbReference type="PANTHER" id="PTHR43081:SF1">
    <property type="entry name" value="ADENYLATE CYCLASE, TERMINAL-DIFFERENTIATION SPECIFIC"/>
    <property type="match status" value="1"/>
</dbReference>
<dbReference type="SMART" id="SM01080">
    <property type="entry name" value="CHASE2"/>
    <property type="match status" value="1"/>
</dbReference>
<keyword evidence="3" id="KW-0456">Lyase</keyword>
<dbReference type="CDD" id="cd07302">
    <property type="entry name" value="CHD"/>
    <property type="match status" value="1"/>
</dbReference>
<gene>
    <name evidence="3" type="primary">cyaA_20</name>
    <name evidence="3" type="ORF">GALL_216410</name>
</gene>
<dbReference type="EC" id="4.6.1.1" evidence="3"/>
<dbReference type="GO" id="GO:0035556">
    <property type="term" value="P:intracellular signal transduction"/>
    <property type="evidence" value="ECO:0007669"/>
    <property type="project" value="InterPro"/>
</dbReference>
<dbReference type="InterPro" id="IPR050697">
    <property type="entry name" value="Adenylyl/Guanylyl_Cyclase_3/4"/>
</dbReference>
<comment type="caution">
    <text evidence="3">The sequence shown here is derived from an EMBL/GenBank/DDBJ whole genome shotgun (WGS) entry which is preliminary data.</text>
</comment>
<evidence type="ECO:0000313" key="3">
    <source>
        <dbReference type="EMBL" id="OIQ96363.1"/>
    </source>
</evidence>
<proteinExistence type="predicted"/>
<dbReference type="Pfam" id="PF05226">
    <property type="entry name" value="CHASE2"/>
    <property type="match status" value="1"/>
</dbReference>
<evidence type="ECO:0000256" key="1">
    <source>
        <dbReference type="SAM" id="Phobius"/>
    </source>
</evidence>
<dbReference type="PANTHER" id="PTHR43081">
    <property type="entry name" value="ADENYLATE CYCLASE, TERMINAL-DIFFERENTIATION SPECIFIC-RELATED"/>
    <property type="match status" value="1"/>
</dbReference>
<reference evidence="3" key="1">
    <citation type="submission" date="2016-10" db="EMBL/GenBank/DDBJ databases">
        <title>Sequence of Gallionella enrichment culture.</title>
        <authorList>
            <person name="Poehlein A."/>
            <person name="Muehling M."/>
            <person name="Daniel R."/>
        </authorList>
    </citation>
    <scope>NUCLEOTIDE SEQUENCE</scope>
</reference>
<keyword evidence="1" id="KW-0472">Membrane</keyword>
<feature type="transmembrane region" description="Helical" evidence="1">
    <location>
        <begin position="347"/>
        <end position="366"/>
    </location>
</feature>
<dbReference type="PROSITE" id="PS50125">
    <property type="entry name" value="GUANYLATE_CYCLASE_2"/>
    <property type="match status" value="1"/>
</dbReference>
<protein>
    <submittedName>
        <fullName evidence="3">Adenylate cyclase 1</fullName>
        <ecNumber evidence="3">4.6.1.1</ecNumber>
    </submittedName>
</protein>
<feature type="domain" description="Guanylate cyclase" evidence="2">
    <location>
        <begin position="411"/>
        <end position="543"/>
    </location>
</feature>
<dbReference type="InterPro" id="IPR029787">
    <property type="entry name" value="Nucleotide_cyclase"/>
</dbReference>
<keyword evidence="1" id="KW-1133">Transmembrane helix</keyword>
<sequence>MEVLKRLGDPKIRLLLGLCVCLLSALLLDVSRAGKTLSRIVLDDQFGFLHRYEAHPVTNDVVIVGIDEDSYKAFKEPFALWHPYLGKFLQSMAIAKPAVVGLDIVLPERSYEFLIPQYDQSLLQGLQTARAQTPLVLAQTVEVNGEFRKVYEPVVASSGGNTLASVMVCADDDGVVRHFDPNRCTVNAHGSMLVEKMAEHLANAKPGTGLVDFGAGQSFEYIPFAKVLEWQAQGNAAQLTGSFGGKPVLLGVVSPLGERVNSPVPLAAWDPSRHRIPGVLMQAQMLRSMLGGGMIREANDYAVLALALLATLFWLGRTGWLKLVVLFAFPLLLVSASTWLLEQGIYVPIGTILLSGLFSFLARLAYEGVLQVQQRKWLRGTFGSYVSQDVLHEIMAGNIRSGLVGARIRVCILFAHIHGFSERSEKCPPQEVVSLLNDYFSEMTVAIHQHKGTVDKFVGDGLMAFFGAPQALECPEKNALEAAQEMLLRLRHVNARLQEQDIAPIEIGIALHAGEAIIGHIGSELRREYTAIGNAVSVTANLERLTKTLKYPVVCSAAVAKAVENSGDLTDCGEHAVNDASFHVYGWNPPLLAAI</sequence>
<dbReference type="EMBL" id="MLJW01000150">
    <property type="protein sequence ID" value="OIQ96363.1"/>
    <property type="molecule type" value="Genomic_DNA"/>
</dbReference>
<dbReference type="SUPFAM" id="SSF55073">
    <property type="entry name" value="Nucleotide cyclase"/>
    <property type="match status" value="1"/>
</dbReference>
<accession>A0A1J5S3N5</accession>
<dbReference type="Gene3D" id="3.30.70.1230">
    <property type="entry name" value="Nucleotide cyclase"/>
    <property type="match status" value="1"/>
</dbReference>
<dbReference type="InterPro" id="IPR001054">
    <property type="entry name" value="A/G_cyclase"/>
</dbReference>
<feature type="transmembrane region" description="Helical" evidence="1">
    <location>
        <begin position="323"/>
        <end position="341"/>
    </location>
</feature>
<dbReference type="Pfam" id="PF00211">
    <property type="entry name" value="Guanylate_cyc"/>
    <property type="match status" value="1"/>
</dbReference>
<organism evidence="3">
    <name type="scientific">mine drainage metagenome</name>
    <dbReference type="NCBI Taxonomy" id="410659"/>
    <lineage>
        <taxon>unclassified sequences</taxon>
        <taxon>metagenomes</taxon>
        <taxon>ecological metagenomes</taxon>
    </lineage>
</organism>
<dbReference type="GO" id="GO:0004016">
    <property type="term" value="F:adenylate cyclase activity"/>
    <property type="evidence" value="ECO:0007669"/>
    <property type="project" value="UniProtKB-EC"/>
</dbReference>